<dbReference type="AlphaFoldDB" id="Q8BRR1"/>
<feature type="compositionally biased region" description="Basic and acidic residues" evidence="1">
    <location>
        <begin position="29"/>
        <end position="45"/>
    </location>
</feature>
<sequence length="105" mass="10714">GAGNASSDHQGPALSIGHAAKPTRSISWTEERARTRHSPEEHARAEVGVLQRVGFHLGVHRQHLARGARGRAAAPGSAGEDARAPASAGASQASSGFREPSAGPP</sequence>
<accession>Q8BRR1</accession>
<evidence type="ECO:0000256" key="1">
    <source>
        <dbReference type="SAM" id="MobiDB-lite"/>
    </source>
</evidence>
<evidence type="ECO:0000313" key="3">
    <source>
        <dbReference type="MGI" id="MGI:2443998"/>
    </source>
</evidence>
<feature type="non-terminal residue" evidence="2">
    <location>
        <position position="1"/>
    </location>
</feature>
<dbReference type="MGI" id="MGI:2443998">
    <property type="gene designation" value="A830021K08Rik"/>
</dbReference>
<dbReference type="EMBL" id="AK043702">
    <property type="protein sequence ID" value="BAC31622.1"/>
    <property type="molecule type" value="mRNA"/>
</dbReference>
<protein>
    <submittedName>
        <fullName evidence="2">Uncharacterized protein</fullName>
    </submittedName>
</protein>
<gene>
    <name evidence="3" type="primary">A830021K08Rik</name>
</gene>
<name>Q8BRR1_MOUSE</name>
<reference evidence="2" key="3">
    <citation type="journal article" date="2000" name="Genome Res.">
        <title>RIKEN integrated sequence analysis (RISA) system--384-format sequencing pipeline with 384 multicapillary sequencer.</title>
        <authorList>
            <person name="Shibata K."/>
            <person name="Itoh M."/>
            <person name="Aizawa K."/>
            <person name="Nagaoka S."/>
            <person name="Sasaki N."/>
            <person name="Carninci P."/>
            <person name="Konno H."/>
            <person name="Akiyama J."/>
            <person name="Nishi K."/>
            <person name="Kitsunai T."/>
            <person name="Tashiro H."/>
            <person name="Itoh M."/>
            <person name="Sumi N."/>
            <person name="Ishii Y."/>
            <person name="Nakamura S."/>
            <person name="Hazama M."/>
            <person name="Nishine T."/>
            <person name="Harada A."/>
            <person name="Yamamoto R."/>
            <person name="Matsumoto H."/>
            <person name="Sakaguchi S."/>
            <person name="Ikegami T."/>
            <person name="Kashiwagi K."/>
            <person name="Fujiwake S."/>
            <person name="Inoue K."/>
            <person name="Togawa Y."/>
            <person name="Izawa M."/>
            <person name="Ohara E."/>
            <person name="Watahiki M."/>
            <person name="Yoneda Y."/>
            <person name="Ishikawa T."/>
            <person name="Ozawa K."/>
            <person name="Tanaka T."/>
            <person name="Matsuura S."/>
            <person name="Kawai J."/>
            <person name="Okazaki Y."/>
            <person name="Muramatsu M."/>
            <person name="Inoue Y."/>
            <person name="Kira A."/>
            <person name="Hayashizaki Y."/>
        </authorList>
    </citation>
    <scope>NUCLEOTIDE SEQUENCE</scope>
    <source>
        <strain evidence="2">C57BL/6J</strain>
        <tissue evidence="2">Cortex</tissue>
    </source>
</reference>
<reference evidence="2" key="4">
    <citation type="journal article" date="2001" name="Nature">
        <title>Functional annotation of a full-length mouse cDNA collection.</title>
        <authorList>
            <consortium name="The RIKEN Genome Exploration Research Group Phase II Team and the FANTOM Consortium"/>
        </authorList>
    </citation>
    <scope>NUCLEOTIDE SEQUENCE</scope>
    <source>
        <strain evidence="2">C57BL/6J</strain>
        <tissue evidence="2">Cortex</tissue>
    </source>
</reference>
<reference evidence="2" key="6">
    <citation type="journal article" date="2002" name="Nature">
        <title>Analysis of the mouse transcriptome based on functional annotation of 60,770 full-length cDNAs.</title>
        <authorList>
            <consortium name="The FANTOM Consortium and the RIKEN Genome Exploration Research Group Phase I and II Team"/>
        </authorList>
    </citation>
    <scope>NUCLEOTIDE SEQUENCE</scope>
    <source>
        <strain evidence="2">C57BL/6J</strain>
        <tissue evidence="2">Cortex</tissue>
    </source>
</reference>
<reference evidence="2" key="1">
    <citation type="journal article" date="1999" name="Methods Enzymol.">
        <title>High-efficiency full-length cDNA cloning.</title>
        <authorList>
            <person name="Carninci P."/>
            <person name="Hayashizaki Y."/>
        </authorList>
    </citation>
    <scope>NUCLEOTIDE SEQUENCE</scope>
    <source>
        <strain evidence="2">C57BL/6J</strain>
        <tissue evidence="2">Cortex</tissue>
    </source>
</reference>
<reference evidence="2" key="8">
    <citation type="journal article" date="2005" name="Science">
        <title>Antisense Transcription in the Mammalian Transcriptome.</title>
        <authorList>
            <consortium name="RIKEN Genome Exploration Research Group and Genome Science Group (Genome Network Project Core Group) and the FANTOM Consortium"/>
        </authorList>
    </citation>
    <scope>NUCLEOTIDE SEQUENCE</scope>
    <source>
        <strain evidence="2">C57BL/6J</strain>
        <tissue evidence="2">Cortex</tissue>
    </source>
</reference>
<evidence type="ECO:0000313" key="2">
    <source>
        <dbReference type="EMBL" id="BAC31622.1"/>
    </source>
</evidence>
<organism evidence="2">
    <name type="scientific">Mus musculus</name>
    <name type="common">Mouse</name>
    <dbReference type="NCBI Taxonomy" id="10090"/>
    <lineage>
        <taxon>Eukaryota</taxon>
        <taxon>Metazoa</taxon>
        <taxon>Chordata</taxon>
        <taxon>Craniata</taxon>
        <taxon>Vertebrata</taxon>
        <taxon>Euteleostomi</taxon>
        <taxon>Mammalia</taxon>
        <taxon>Eutheria</taxon>
        <taxon>Euarchontoglires</taxon>
        <taxon>Glires</taxon>
        <taxon>Rodentia</taxon>
        <taxon>Myomorpha</taxon>
        <taxon>Muroidea</taxon>
        <taxon>Muridae</taxon>
        <taxon>Murinae</taxon>
        <taxon>Mus</taxon>
        <taxon>Mus</taxon>
    </lineage>
</organism>
<reference evidence="2" key="7">
    <citation type="journal article" date="2005" name="Science">
        <title>The Transcriptional Landscape of the Mammalian Genome.</title>
        <authorList>
            <consortium name="The FANTOM Consortium"/>
            <consortium name="Riken Genome Exploration Research Group and Genome Science Group (Genome Network Project Core Group)"/>
        </authorList>
    </citation>
    <scope>NUCLEOTIDE SEQUENCE</scope>
    <source>
        <strain evidence="2">C57BL/6J</strain>
        <tissue evidence="2">Cortex</tissue>
    </source>
</reference>
<proteinExistence type="evidence at transcript level"/>
<feature type="region of interest" description="Disordered" evidence="1">
    <location>
        <begin position="61"/>
        <end position="105"/>
    </location>
</feature>
<feature type="compositionally biased region" description="Low complexity" evidence="1">
    <location>
        <begin position="70"/>
        <end position="96"/>
    </location>
</feature>
<reference evidence="2" key="5">
    <citation type="submission" date="2001-07" db="EMBL/GenBank/DDBJ databases">
        <authorList>
            <person name="Adachi J."/>
            <person name="Aizawa K."/>
            <person name="Akimura T."/>
            <person name="Arakawa T."/>
            <person name="Bono H."/>
            <person name="Carninci P."/>
            <person name="Fukuda S."/>
            <person name="Furuno M."/>
            <person name="Hanagaki T."/>
            <person name="Hara A."/>
            <person name="Hashizume W."/>
            <person name="Hayashida K."/>
            <person name="Hayatsu N."/>
            <person name="Hiramoto K."/>
            <person name="Hiraoka T."/>
            <person name="Hirozane T."/>
            <person name="Hori F."/>
            <person name="Imotani K."/>
            <person name="Ishii Y."/>
            <person name="Itoh M."/>
            <person name="Kagawa I."/>
            <person name="Kasukawa T."/>
            <person name="Katoh H."/>
            <person name="Kawai J."/>
            <person name="Kojima Y."/>
            <person name="Kondo S."/>
            <person name="Konno H."/>
            <person name="Kouda M."/>
            <person name="Koya S."/>
            <person name="Kurihara C."/>
            <person name="Matsuyama T."/>
            <person name="Miyazaki A."/>
            <person name="Murata M."/>
            <person name="Nakamura M."/>
            <person name="Nishi K."/>
            <person name="Nomura K."/>
            <person name="Numazaki R."/>
            <person name="Ohno M."/>
            <person name="Ohsato N."/>
            <person name="Okazaki Y."/>
            <person name="Saito R."/>
            <person name="Saitoh H."/>
            <person name="Sakai C."/>
            <person name="Sakai K."/>
            <person name="Sakazume N."/>
            <person name="Sano H."/>
            <person name="Sasaki D."/>
            <person name="Shibata K."/>
            <person name="Shinagawa A."/>
            <person name="Shiraki T."/>
            <person name="Sogabe Y."/>
            <person name="Tagami M."/>
            <person name="Tagawa A."/>
            <person name="Takahashi F."/>
            <person name="Takaku-Akahira S."/>
            <person name="Takeda Y."/>
            <person name="Tanaka T."/>
            <person name="Tomaru A."/>
            <person name="Toya T."/>
            <person name="Yasunishi A."/>
            <person name="Muramatsu M."/>
            <person name="Hayashizaki Y."/>
        </authorList>
    </citation>
    <scope>NUCLEOTIDE SEQUENCE</scope>
    <source>
        <strain evidence="2">C57BL/6J</strain>
        <tissue evidence="2">Cortex</tissue>
    </source>
</reference>
<reference evidence="2" key="2">
    <citation type="journal article" date="2000" name="Genome Res.">
        <title>Normalization and subtraction of cap-trapper-selected cDNAs to prepare full-length cDNA libraries for rapid discovery of new genes.</title>
        <authorList>
            <person name="Carninci P."/>
            <person name="Shibata Y."/>
            <person name="Hayatsu N."/>
            <person name="Sugahara Y."/>
            <person name="Shibata K."/>
            <person name="Itoh M."/>
            <person name="Konno H."/>
            <person name="Okazaki Y."/>
            <person name="Muramatsu M."/>
            <person name="Hayashizaki Y."/>
        </authorList>
    </citation>
    <scope>NUCLEOTIDE SEQUENCE</scope>
    <source>
        <strain evidence="2">C57BL/6J</strain>
        <tissue evidence="2">Cortex</tissue>
    </source>
</reference>
<feature type="region of interest" description="Disordered" evidence="1">
    <location>
        <begin position="1"/>
        <end position="47"/>
    </location>
</feature>
<dbReference type="AGR" id="MGI:2443998"/>